<name>A0A8S5UMN4_9CAUD</name>
<organism evidence="1">
    <name type="scientific">Myoviridae sp. ctCo31</name>
    <dbReference type="NCBI Taxonomy" id="2825053"/>
    <lineage>
        <taxon>Viruses</taxon>
        <taxon>Duplodnaviria</taxon>
        <taxon>Heunggongvirae</taxon>
        <taxon>Uroviricota</taxon>
        <taxon>Caudoviricetes</taxon>
    </lineage>
</organism>
<sequence length="30" mass="3498">MKIAYGRLIASKETDEYLLNLCKKLNLKDI</sequence>
<evidence type="ECO:0000313" key="1">
    <source>
        <dbReference type="EMBL" id="DAF95638.1"/>
    </source>
</evidence>
<accession>A0A8S5UMN4</accession>
<protein>
    <submittedName>
        <fullName evidence="1">DNA methyltransferase 1-associated protein</fullName>
    </submittedName>
</protein>
<dbReference type="EMBL" id="BK016109">
    <property type="protein sequence ID" value="DAF95638.1"/>
    <property type="molecule type" value="Genomic_DNA"/>
</dbReference>
<dbReference type="GO" id="GO:0008168">
    <property type="term" value="F:methyltransferase activity"/>
    <property type="evidence" value="ECO:0007669"/>
    <property type="project" value="UniProtKB-KW"/>
</dbReference>
<proteinExistence type="predicted"/>
<reference evidence="1" key="1">
    <citation type="journal article" date="2021" name="Proc. Natl. Acad. Sci. U.S.A.">
        <title>A Catalog of Tens of Thousands of Viruses from Human Metagenomes Reveals Hidden Associations with Chronic Diseases.</title>
        <authorList>
            <person name="Tisza M.J."/>
            <person name="Buck C.B."/>
        </authorList>
    </citation>
    <scope>NUCLEOTIDE SEQUENCE</scope>
    <source>
        <strain evidence="1">CtCo31</strain>
    </source>
</reference>
<keyword evidence="1" id="KW-0808">Transferase</keyword>
<dbReference type="GO" id="GO:0032259">
    <property type="term" value="P:methylation"/>
    <property type="evidence" value="ECO:0007669"/>
    <property type="project" value="UniProtKB-KW"/>
</dbReference>
<keyword evidence="1" id="KW-0489">Methyltransferase</keyword>